<proteinExistence type="predicted"/>
<dbReference type="InterPro" id="IPR011009">
    <property type="entry name" value="Kinase-like_dom_sf"/>
</dbReference>
<dbReference type="Pfam" id="PF01636">
    <property type="entry name" value="APH"/>
    <property type="match status" value="1"/>
</dbReference>
<feature type="domain" description="Aminoglycoside phosphotransferase" evidence="1">
    <location>
        <begin position="102"/>
        <end position="283"/>
    </location>
</feature>
<gene>
    <name evidence="2" type="ORF">M1B72_13325</name>
</gene>
<dbReference type="EMBL" id="CP096574">
    <property type="protein sequence ID" value="UPU34432.1"/>
    <property type="molecule type" value="Genomic_DNA"/>
</dbReference>
<dbReference type="InterPro" id="IPR002575">
    <property type="entry name" value="Aminoglycoside_PTrfase"/>
</dbReference>
<dbReference type="PANTHER" id="PTHR43883:SF1">
    <property type="entry name" value="GLUCONOKINASE"/>
    <property type="match status" value="1"/>
</dbReference>
<dbReference type="RefSeq" id="WP_248646317.1">
    <property type="nucleotide sequence ID" value="NZ_CP096574.1"/>
</dbReference>
<dbReference type="SUPFAM" id="SSF52540">
    <property type="entry name" value="P-loop containing nucleoside triphosphate hydrolases"/>
    <property type="match status" value="1"/>
</dbReference>
<dbReference type="InterPro" id="IPR027417">
    <property type="entry name" value="P-loop_NTPase"/>
</dbReference>
<dbReference type="Gene3D" id="3.40.50.300">
    <property type="entry name" value="P-loop containing nucleotide triphosphate hydrolases"/>
    <property type="match status" value="1"/>
</dbReference>
<dbReference type="Pfam" id="PF13671">
    <property type="entry name" value="AAA_33"/>
    <property type="match status" value="1"/>
</dbReference>
<evidence type="ECO:0000313" key="3">
    <source>
        <dbReference type="Proteomes" id="UP000831485"/>
    </source>
</evidence>
<evidence type="ECO:0000313" key="2">
    <source>
        <dbReference type="EMBL" id="UPU34432.1"/>
    </source>
</evidence>
<sequence length="520" mass="57994">MDQKLIKSLLEAPAYPEPTAEVRLVETHVSFIFITDHFVYKVKKAVDYGFLDFTTLDRRRFYCGEEVRLNRRLCPDVYLGVVELRETPQGAAFNGSGKVIDYAVKMKRLPQERMLDQLLKDGAACAADMARIATAVASFHAAAERDPQIEACGSPAEIGQNWEQNFRQSAPFVGTTLLAGELAEIRQWAIAFLSENETLFQARIAEGFIRDCDGDLHSGNICLTDPVCIFDCIEFNERFRYIDTAADLAFLLMDLEYAGRPDLARELLAAYCAASGDRSMAPLLDFYKAQRAFVRGKVTSLRLGQPGMSQEQSAAVREAARRYYRLARGYTLRSRLAPTLILTCGLSGSGKSSLAAEVSRELGFDLARSDLLRKALAGVPAAGVEPDATYRAGIYSEAMDRATYDALLVEAERSLAGGRGIVADATFQRRADRERFRELAARMGVPFLVVETRCPEEVTRERLERRRHDPTDVSDARWEQYQQQRAEFQAPQSGESLLLDSTLPVWDEAERVLSAMGLTA</sequence>
<keyword evidence="3" id="KW-1185">Reference proteome</keyword>
<dbReference type="PANTHER" id="PTHR43883">
    <property type="entry name" value="SLR0207 PROTEIN"/>
    <property type="match status" value="1"/>
</dbReference>
<evidence type="ECO:0000259" key="1">
    <source>
        <dbReference type="Pfam" id="PF01636"/>
    </source>
</evidence>
<reference evidence="2" key="1">
    <citation type="submission" date="2022-04" db="EMBL/GenBank/DDBJ databases">
        <authorList>
            <person name="Liu G."/>
        </authorList>
    </citation>
    <scope>NUCLEOTIDE SEQUENCE</scope>
    <source>
        <strain evidence="2">RG22</strain>
    </source>
</reference>
<dbReference type="Proteomes" id="UP000831485">
    <property type="component" value="Chromosome"/>
</dbReference>
<protein>
    <submittedName>
        <fullName evidence="2">AAA family ATPase</fullName>
    </submittedName>
</protein>
<dbReference type="SUPFAM" id="SSF56112">
    <property type="entry name" value="Protein kinase-like (PK-like)"/>
    <property type="match status" value="1"/>
</dbReference>
<dbReference type="InterPro" id="IPR052732">
    <property type="entry name" value="Cell-binding_unc_protein"/>
</dbReference>
<name>A0ABY4LDA5_9BACT</name>
<organism evidence="2 3">
    <name type="scientific">Geomonas paludis</name>
    <dbReference type="NCBI Taxonomy" id="2740185"/>
    <lineage>
        <taxon>Bacteria</taxon>
        <taxon>Pseudomonadati</taxon>
        <taxon>Thermodesulfobacteriota</taxon>
        <taxon>Desulfuromonadia</taxon>
        <taxon>Geobacterales</taxon>
        <taxon>Geobacteraceae</taxon>
        <taxon>Geomonas</taxon>
    </lineage>
</organism>
<accession>A0ABY4LDA5</accession>